<keyword evidence="1" id="KW-1133">Transmembrane helix</keyword>
<gene>
    <name evidence="2" type="ORF">GC097_29970</name>
</gene>
<evidence type="ECO:0000313" key="3">
    <source>
        <dbReference type="Proteomes" id="UP000618579"/>
    </source>
</evidence>
<protein>
    <submittedName>
        <fullName evidence="2">Uncharacterized protein</fullName>
    </submittedName>
</protein>
<feature type="transmembrane region" description="Helical" evidence="1">
    <location>
        <begin position="107"/>
        <end position="125"/>
    </location>
</feature>
<keyword evidence="3" id="KW-1185">Reference proteome</keyword>
<keyword evidence="1" id="KW-0472">Membrane</keyword>
<dbReference type="RefSeq" id="WP_171687001.1">
    <property type="nucleotide sequence ID" value="NZ_WHNZ01000078.1"/>
</dbReference>
<dbReference type="EMBL" id="WHNZ01000078">
    <property type="protein sequence ID" value="NOV04211.1"/>
    <property type="molecule type" value="Genomic_DNA"/>
</dbReference>
<proteinExistence type="predicted"/>
<comment type="caution">
    <text evidence="2">The sequence shown here is derived from an EMBL/GenBank/DDBJ whole genome shotgun (WGS) entry which is preliminary data.</text>
</comment>
<accession>A0ABX1ZWL5</accession>
<sequence length="164" mass="18861">MDEKSYFVRKKMLKNTEREQKFISFVQSLCHSKSQFKIEINSHTLLKEFARCGIEIEGILIESAKAIKLSVDDAILQAHLYNGYYTISDFVKALIGKESSKTALKQMQVCMFIAYALAILAIYNLFNVNIVETWICSSIGSSMYLYCENKRRLIISMMNSGTYF</sequence>
<evidence type="ECO:0000313" key="2">
    <source>
        <dbReference type="EMBL" id="NOV04211.1"/>
    </source>
</evidence>
<organism evidence="2 3">
    <name type="scientific">Paenibacillus planticolens</name>
    <dbReference type="NCBI Taxonomy" id="2654976"/>
    <lineage>
        <taxon>Bacteria</taxon>
        <taxon>Bacillati</taxon>
        <taxon>Bacillota</taxon>
        <taxon>Bacilli</taxon>
        <taxon>Bacillales</taxon>
        <taxon>Paenibacillaceae</taxon>
        <taxon>Paenibacillus</taxon>
    </lineage>
</organism>
<name>A0ABX1ZWL5_9BACL</name>
<dbReference type="Proteomes" id="UP000618579">
    <property type="component" value="Unassembled WGS sequence"/>
</dbReference>
<reference evidence="2 3" key="1">
    <citation type="submission" date="2019-10" db="EMBL/GenBank/DDBJ databases">
        <title>Description of Paenibacillus pedi sp. nov.</title>
        <authorList>
            <person name="Carlier A."/>
            <person name="Qi S."/>
        </authorList>
    </citation>
    <scope>NUCLEOTIDE SEQUENCE [LARGE SCALE GENOMIC DNA]</scope>
    <source>
        <strain evidence="2 3">LMG 31457</strain>
    </source>
</reference>
<evidence type="ECO:0000256" key="1">
    <source>
        <dbReference type="SAM" id="Phobius"/>
    </source>
</evidence>
<keyword evidence="1" id="KW-0812">Transmembrane</keyword>